<evidence type="ECO:0000259" key="1">
    <source>
        <dbReference type="Pfam" id="PF24626"/>
    </source>
</evidence>
<dbReference type="Pfam" id="PF24626">
    <property type="entry name" value="SH3_Tf2-1"/>
    <property type="match status" value="1"/>
</dbReference>
<organism evidence="2 3">
    <name type="scientific">Citrus x changshan-huyou</name>
    <dbReference type="NCBI Taxonomy" id="2935761"/>
    <lineage>
        <taxon>Eukaryota</taxon>
        <taxon>Viridiplantae</taxon>
        <taxon>Streptophyta</taxon>
        <taxon>Embryophyta</taxon>
        <taxon>Tracheophyta</taxon>
        <taxon>Spermatophyta</taxon>
        <taxon>Magnoliopsida</taxon>
        <taxon>eudicotyledons</taxon>
        <taxon>Gunneridae</taxon>
        <taxon>Pentapetalae</taxon>
        <taxon>rosids</taxon>
        <taxon>malvids</taxon>
        <taxon>Sapindales</taxon>
        <taxon>Rutaceae</taxon>
        <taxon>Aurantioideae</taxon>
        <taxon>Citrus</taxon>
    </lineage>
</organism>
<evidence type="ECO:0000313" key="2">
    <source>
        <dbReference type="EMBL" id="KAK9186914.1"/>
    </source>
</evidence>
<dbReference type="PANTHER" id="PTHR46148:SF52">
    <property type="entry name" value="OS04G0603800 PROTEIN"/>
    <property type="match status" value="1"/>
</dbReference>
<dbReference type="PANTHER" id="PTHR46148">
    <property type="entry name" value="CHROMO DOMAIN-CONTAINING PROTEIN"/>
    <property type="match status" value="1"/>
</dbReference>
<dbReference type="InterPro" id="IPR012337">
    <property type="entry name" value="RNaseH-like_sf"/>
</dbReference>
<dbReference type="Gene3D" id="3.30.420.10">
    <property type="entry name" value="Ribonuclease H-like superfamily/Ribonuclease H"/>
    <property type="match status" value="1"/>
</dbReference>
<sequence length="230" mass="26492">MDGQTERVNALLEEYLRHYVTTSQKNWVDLLDMAQFCNNIHRYSATGMIPAELVMEQQPLTPHEVAKQHTGGKCPAAYRFERDKQKMIERAIDSVAKASRRMKKYADSGRRPLEFNVGDKVLLKLTPQIWKKLNSKMVHRGLVPKYDGPFEVMKKVGQVAYRLRLPEQLKIHPTFHVSFLKPFNDDLADTGRQQVKLEAHQCLASGLVPSIMWQRACEKTRQVCTRAGAW</sequence>
<name>A0AAP0LZH9_9ROSI</name>
<proteinExistence type="predicted"/>
<feature type="domain" description="Tf2-1-like SH3-like" evidence="1">
    <location>
        <begin position="118"/>
        <end position="183"/>
    </location>
</feature>
<evidence type="ECO:0000313" key="3">
    <source>
        <dbReference type="Proteomes" id="UP001428341"/>
    </source>
</evidence>
<dbReference type="InterPro" id="IPR056924">
    <property type="entry name" value="SH3_Tf2-1"/>
</dbReference>
<dbReference type="GO" id="GO:0003676">
    <property type="term" value="F:nucleic acid binding"/>
    <property type="evidence" value="ECO:0007669"/>
    <property type="project" value="InterPro"/>
</dbReference>
<dbReference type="AlphaFoldDB" id="A0AAP0LZH9"/>
<accession>A0AAP0LZH9</accession>
<reference evidence="2 3" key="1">
    <citation type="submission" date="2024-05" db="EMBL/GenBank/DDBJ databases">
        <title>Haplotype-resolved chromosome-level genome assembly of Huyou (Citrus changshanensis).</title>
        <authorList>
            <person name="Miao C."/>
            <person name="Chen W."/>
            <person name="Wu Y."/>
            <person name="Wang L."/>
            <person name="Zhao S."/>
            <person name="Grierson D."/>
            <person name="Xu C."/>
            <person name="Chen K."/>
        </authorList>
    </citation>
    <scope>NUCLEOTIDE SEQUENCE [LARGE SCALE GENOMIC DNA]</scope>
    <source>
        <strain evidence="2">01-14</strain>
        <tissue evidence="2">Leaf</tissue>
    </source>
</reference>
<protein>
    <recommendedName>
        <fullName evidence="1">Tf2-1-like SH3-like domain-containing protein</fullName>
    </recommendedName>
</protein>
<dbReference type="SUPFAM" id="SSF53098">
    <property type="entry name" value="Ribonuclease H-like"/>
    <property type="match status" value="1"/>
</dbReference>
<dbReference type="Proteomes" id="UP001428341">
    <property type="component" value="Unassembled WGS sequence"/>
</dbReference>
<keyword evidence="3" id="KW-1185">Reference proteome</keyword>
<gene>
    <name evidence="2" type="ORF">WN944_018303</name>
</gene>
<dbReference type="EMBL" id="JBCGBO010000007">
    <property type="protein sequence ID" value="KAK9186914.1"/>
    <property type="molecule type" value="Genomic_DNA"/>
</dbReference>
<comment type="caution">
    <text evidence="2">The sequence shown here is derived from an EMBL/GenBank/DDBJ whole genome shotgun (WGS) entry which is preliminary data.</text>
</comment>
<dbReference type="InterPro" id="IPR036397">
    <property type="entry name" value="RNaseH_sf"/>
</dbReference>